<proteinExistence type="predicted"/>
<keyword evidence="3" id="KW-1185">Reference proteome</keyword>
<dbReference type="AlphaFoldDB" id="A0A7T8HJ44"/>
<feature type="region of interest" description="Disordered" evidence="1">
    <location>
        <begin position="1"/>
        <end position="64"/>
    </location>
</feature>
<dbReference type="EMBL" id="CP045897">
    <property type="protein sequence ID" value="QQP50961.1"/>
    <property type="molecule type" value="Genomic_DNA"/>
</dbReference>
<dbReference type="Proteomes" id="UP000595437">
    <property type="component" value="Chromosome 8"/>
</dbReference>
<gene>
    <name evidence="2" type="ORF">FKW44_012145</name>
</gene>
<name>A0A7T8HJ44_CALRO</name>
<evidence type="ECO:0000256" key="1">
    <source>
        <dbReference type="SAM" id="MobiDB-lite"/>
    </source>
</evidence>
<sequence>LHPSRPPSGMSTDSRNSAASTGGGGVRMRSTPSRRPRPISIATTGVMSSSLHLENKKPPMNPSPLAARNRQKCEALNIPMCGVNKEILRENKRVDDVIKMKTPMNGAHNYSSGV</sequence>
<feature type="non-terminal residue" evidence="2">
    <location>
        <position position="1"/>
    </location>
</feature>
<feature type="compositionally biased region" description="Polar residues" evidence="1">
    <location>
        <begin position="9"/>
        <end position="20"/>
    </location>
</feature>
<protein>
    <submittedName>
        <fullName evidence="2">Uncharacterized protein</fullName>
    </submittedName>
</protein>
<organism evidence="2 3">
    <name type="scientific">Caligus rogercresseyi</name>
    <name type="common">Sea louse</name>
    <dbReference type="NCBI Taxonomy" id="217165"/>
    <lineage>
        <taxon>Eukaryota</taxon>
        <taxon>Metazoa</taxon>
        <taxon>Ecdysozoa</taxon>
        <taxon>Arthropoda</taxon>
        <taxon>Crustacea</taxon>
        <taxon>Multicrustacea</taxon>
        <taxon>Hexanauplia</taxon>
        <taxon>Copepoda</taxon>
        <taxon>Siphonostomatoida</taxon>
        <taxon>Caligidae</taxon>
        <taxon>Caligus</taxon>
    </lineage>
</organism>
<reference evidence="3" key="1">
    <citation type="submission" date="2021-01" db="EMBL/GenBank/DDBJ databases">
        <title>Caligus Genome Assembly.</title>
        <authorList>
            <person name="Gallardo-Escarate C."/>
        </authorList>
    </citation>
    <scope>NUCLEOTIDE SEQUENCE [LARGE SCALE GENOMIC DNA]</scope>
</reference>
<accession>A0A7T8HJ44</accession>
<feature type="compositionally biased region" description="Polar residues" evidence="1">
    <location>
        <begin position="41"/>
        <end position="52"/>
    </location>
</feature>
<evidence type="ECO:0000313" key="2">
    <source>
        <dbReference type="EMBL" id="QQP50961.1"/>
    </source>
</evidence>
<feature type="non-terminal residue" evidence="2">
    <location>
        <position position="114"/>
    </location>
</feature>
<evidence type="ECO:0000313" key="3">
    <source>
        <dbReference type="Proteomes" id="UP000595437"/>
    </source>
</evidence>